<dbReference type="InterPro" id="IPR032789">
    <property type="entry name" value="T2SS-T3SS_pil_N"/>
</dbReference>
<organism evidence="6 7">
    <name type="scientific">Caballeronia mineralivorans PML1(12)</name>
    <dbReference type="NCBI Taxonomy" id="908627"/>
    <lineage>
        <taxon>Bacteria</taxon>
        <taxon>Pseudomonadati</taxon>
        <taxon>Pseudomonadota</taxon>
        <taxon>Betaproteobacteria</taxon>
        <taxon>Burkholderiales</taxon>
        <taxon>Burkholderiaceae</taxon>
        <taxon>Caballeronia</taxon>
    </lineage>
</organism>
<evidence type="ECO:0000313" key="6">
    <source>
        <dbReference type="EMBL" id="KLU23519.1"/>
    </source>
</evidence>
<evidence type="ECO:0000259" key="4">
    <source>
        <dbReference type="Pfam" id="PF00263"/>
    </source>
</evidence>
<dbReference type="InterPro" id="IPR004846">
    <property type="entry name" value="T2SS/T3SS_dom"/>
</dbReference>
<dbReference type="PANTHER" id="PTHR30332">
    <property type="entry name" value="PROBABLE GENERAL SECRETION PATHWAY PROTEIN D"/>
    <property type="match status" value="1"/>
</dbReference>
<protein>
    <submittedName>
        <fullName evidence="6">Secretin</fullName>
    </submittedName>
</protein>
<feature type="non-terminal residue" evidence="6">
    <location>
        <position position="554"/>
    </location>
</feature>
<keyword evidence="7" id="KW-1185">Reference proteome</keyword>
<evidence type="ECO:0000256" key="2">
    <source>
        <dbReference type="SAM" id="MobiDB-lite"/>
    </source>
</evidence>
<dbReference type="Pfam" id="PF00263">
    <property type="entry name" value="Secretin"/>
    <property type="match status" value="1"/>
</dbReference>
<evidence type="ECO:0000256" key="3">
    <source>
        <dbReference type="SAM" id="SignalP"/>
    </source>
</evidence>
<evidence type="ECO:0000256" key="1">
    <source>
        <dbReference type="RuleBase" id="RU004003"/>
    </source>
</evidence>
<comment type="similarity">
    <text evidence="1">Belongs to the bacterial secretin family.</text>
</comment>
<dbReference type="GO" id="GO:0009306">
    <property type="term" value="P:protein secretion"/>
    <property type="evidence" value="ECO:0007669"/>
    <property type="project" value="InterPro"/>
</dbReference>
<feature type="chain" id="PRO_5005249074" evidence="3">
    <location>
        <begin position="36"/>
        <end position="554"/>
    </location>
</feature>
<dbReference type="InterPro" id="IPR001775">
    <property type="entry name" value="GspD/PilQ"/>
</dbReference>
<feature type="domain" description="Pilus formation protein N-terminal" evidence="5">
    <location>
        <begin position="94"/>
        <end position="162"/>
    </location>
</feature>
<dbReference type="PRINTS" id="PR00811">
    <property type="entry name" value="BCTERIALGSPD"/>
</dbReference>
<dbReference type="Proteomes" id="UP000035963">
    <property type="component" value="Unassembled WGS sequence"/>
</dbReference>
<feature type="compositionally biased region" description="Low complexity" evidence="2">
    <location>
        <begin position="519"/>
        <end position="536"/>
    </location>
</feature>
<feature type="region of interest" description="Disordered" evidence="2">
    <location>
        <begin position="515"/>
        <end position="554"/>
    </location>
</feature>
<dbReference type="OrthoDB" id="9775455at2"/>
<feature type="signal peptide" evidence="3">
    <location>
        <begin position="1"/>
        <end position="35"/>
    </location>
</feature>
<name>A0A0J1CS64_9BURK</name>
<dbReference type="GO" id="GO:0015627">
    <property type="term" value="C:type II protein secretion system complex"/>
    <property type="evidence" value="ECO:0007669"/>
    <property type="project" value="TreeGrafter"/>
</dbReference>
<comment type="caution">
    <text evidence="6">The sequence shown here is derived from an EMBL/GenBank/DDBJ whole genome shotgun (WGS) entry which is preliminary data.</text>
</comment>
<dbReference type="AlphaFoldDB" id="A0A0J1CS64"/>
<accession>A0A0J1CS64</accession>
<dbReference type="PANTHER" id="PTHR30332:SF17">
    <property type="entry name" value="TYPE IV PILIATION SYSTEM PROTEIN DR_0774-RELATED"/>
    <property type="match status" value="1"/>
</dbReference>
<gene>
    <name evidence="6" type="ORF">EOS_24990</name>
</gene>
<dbReference type="EMBL" id="AEJF01000145">
    <property type="protein sequence ID" value="KLU23519.1"/>
    <property type="molecule type" value="Genomic_DNA"/>
</dbReference>
<evidence type="ECO:0000259" key="5">
    <source>
        <dbReference type="Pfam" id="PF13629"/>
    </source>
</evidence>
<dbReference type="Pfam" id="PF13629">
    <property type="entry name" value="T2SS-T3SS_pil_N"/>
    <property type="match status" value="1"/>
</dbReference>
<keyword evidence="3" id="KW-0732">Signal</keyword>
<dbReference type="InterPro" id="IPR050810">
    <property type="entry name" value="Bact_Secretion_Sys_Channel"/>
</dbReference>
<feature type="compositionally biased region" description="Pro residues" evidence="2">
    <location>
        <begin position="537"/>
        <end position="554"/>
    </location>
</feature>
<sequence>MKPNQIKTTSRSALRTVLATTTVCASLLGAQGVLAQEAVENGISGKAGMVPLPQGHGPLQMTISMSSAPAQPAGAMQGAVVRGPACTRTQPEESTVIVPVGKSTLMHTAEPVRNRTLGNPQVAQATMVSPQTLYVVGLAVGSTNMIVQGRSGACEVINVVVNADSGGLQTSLSQLMPDEPNIRVATVAGDLVLAGRVSSAQAAGQAQEIAKAYARSAAPSSGNGNGNGNSNGKIASVLNMMSVDSPQQVMLEVKVAEVSKTLLNQMGAALNIQGGFGSWSGSLISSLLAGVSSLIDVNKANNRPFNIAIDAQHGDNLVKILAEPNLVTLSGQEATFLAGGKVFIPIPQSNLNGVATIILQEEEFGVGLKFTPTVLAGGRINLKVAPEVSELSSTGVTVGATNTNNLTILPLITTRRASTTVQMNDGESFAIGGLIKSNASGTLKALPGVGEVPVLGALFRSTSFQQDLTELVFIITPHLVKPLPTVSNYALPTDNFKTPSEADVYLMGNMEGRGAALNAKPAQPAQTPDAPAQKAPAPAPVPAAAPASAPPREP</sequence>
<reference evidence="6 7" key="1">
    <citation type="journal article" date="2015" name="Genome Announc.">
        <title>Draft Genome Sequence of Burkholderia sp. Strain PML1(12), an Ectomycorrhizosphere-Inhabiting Bacterium with Effective Mineral-Weathering Ability.</title>
        <authorList>
            <person name="Uroz S."/>
            <person name="Oger P."/>
        </authorList>
    </citation>
    <scope>NUCLEOTIDE SEQUENCE [LARGE SCALE GENOMIC DNA]</scope>
    <source>
        <strain evidence="7">PML1(12)</strain>
    </source>
</reference>
<evidence type="ECO:0000313" key="7">
    <source>
        <dbReference type="Proteomes" id="UP000035963"/>
    </source>
</evidence>
<feature type="domain" description="Type II/III secretion system secretin-like" evidence="4">
    <location>
        <begin position="314"/>
        <end position="481"/>
    </location>
</feature>
<dbReference type="RefSeq" id="WP_047849413.1">
    <property type="nucleotide sequence ID" value="NZ_AEJF01000145.1"/>
</dbReference>
<proteinExistence type="inferred from homology"/>